<organism evidence="2 3">
    <name type="scientific">Leekyejoonella antrihumi</name>
    <dbReference type="NCBI Taxonomy" id="1660198"/>
    <lineage>
        <taxon>Bacteria</taxon>
        <taxon>Bacillati</taxon>
        <taxon>Actinomycetota</taxon>
        <taxon>Actinomycetes</taxon>
        <taxon>Micrococcales</taxon>
        <taxon>Dermacoccaceae</taxon>
        <taxon>Leekyejoonella</taxon>
    </lineage>
</organism>
<reference evidence="2 3" key="1">
    <citation type="submission" date="2019-05" db="EMBL/GenBank/DDBJ databases">
        <authorList>
            <person name="Lee S.D."/>
        </authorList>
    </citation>
    <scope>NUCLEOTIDE SEQUENCE [LARGE SCALE GENOMIC DNA]</scope>
    <source>
        <strain evidence="2 3">C5-26</strain>
    </source>
</reference>
<evidence type="ECO:0000313" key="3">
    <source>
        <dbReference type="Proteomes" id="UP000320244"/>
    </source>
</evidence>
<sequence length="147" mass="14699">MKRMAIGTTLAVMAAAVGTALVPGMASATPHTSNAPIARVAHVSATGVPGSSARSVSTNKAITAAVLHSRLLGDVPASDVTVSAIRLHGSWAGAVATPRDGRTDPAQVLLHRVGSAWTVTSLGSYEVGCGAVSSTVRHQLGLHGECG</sequence>
<proteinExistence type="predicted"/>
<protein>
    <recommendedName>
        <fullName evidence="4">Serine hydrolase</fullName>
    </recommendedName>
</protein>
<dbReference type="AlphaFoldDB" id="A0A563DZB1"/>
<dbReference type="Proteomes" id="UP000320244">
    <property type="component" value="Unassembled WGS sequence"/>
</dbReference>
<evidence type="ECO:0000313" key="2">
    <source>
        <dbReference type="EMBL" id="TWP35535.1"/>
    </source>
</evidence>
<accession>A0A563DZB1</accession>
<evidence type="ECO:0000256" key="1">
    <source>
        <dbReference type="SAM" id="SignalP"/>
    </source>
</evidence>
<comment type="caution">
    <text evidence="2">The sequence shown here is derived from an EMBL/GenBank/DDBJ whole genome shotgun (WGS) entry which is preliminary data.</text>
</comment>
<keyword evidence="3" id="KW-1185">Reference proteome</keyword>
<gene>
    <name evidence="2" type="ORF">FGL98_13195</name>
</gene>
<name>A0A563DZB1_9MICO</name>
<evidence type="ECO:0008006" key="4">
    <source>
        <dbReference type="Google" id="ProtNLM"/>
    </source>
</evidence>
<dbReference type="RefSeq" id="WP_146317241.1">
    <property type="nucleotide sequence ID" value="NZ_VCQV01000018.1"/>
</dbReference>
<feature type="chain" id="PRO_5021900238" description="Serine hydrolase" evidence="1">
    <location>
        <begin position="29"/>
        <end position="147"/>
    </location>
</feature>
<dbReference type="EMBL" id="VCQV01000018">
    <property type="protein sequence ID" value="TWP35535.1"/>
    <property type="molecule type" value="Genomic_DNA"/>
</dbReference>
<dbReference type="OrthoDB" id="3216660at2"/>
<reference evidence="2 3" key="2">
    <citation type="submission" date="2019-08" db="EMBL/GenBank/DDBJ databases">
        <title>Jejuicoccus antrihumi gen. nov., sp. nov., a new member of the family Dermacoccaceae isolated from a cave.</title>
        <authorList>
            <person name="Schumann P."/>
            <person name="Kim I.S."/>
        </authorList>
    </citation>
    <scope>NUCLEOTIDE SEQUENCE [LARGE SCALE GENOMIC DNA]</scope>
    <source>
        <strain evidence="2 3">C5-26</strain>
    </source>
</reference>
<keyword evidence="1" id="KW-0732">Signal</keyword>
<feature type="signal peptide" evidence="1">
    <location>
        <begin position="1"/>
        <end position="28"/>
    </location>
</feature>